<proteinExistence type="predicted"/>
<dbReference type="EMBL" id="CAJQUM010000001">
    <property type="protein sequence ID" value="CAG4883395.1"/>
    <property type="molecule type" value="Genomic_DNA"/>
</dbReference>
<accession>A0A916J567</accession>
<dbReference type="Proteomes" id="UP000742786">
    <property type="component" value="Unassembled WGS sequence"/>
</dbReference>
<sequence>MITSRLFCTGTSQGVAEQNPALTRDFEQPLFMTLPHLPENWQKYGEKTARDFNRRNLKLFLNPR</sequence>
<evidence type="ECO:0000313" key="1">
    <source>
        <dbReference type="EMBL" id="CAG4883395.1"/>
    </source>
</evidence>
<comment type="caution">
    <text evidence="1">The sequence shown here is derived from an EMBL/GenBank/DDBJ whole genome shotgun (WGS) entry which is preliminary data.</text>
</comment>
<gene>
    <name evidence="1" type="ORF">GTOL_11277</name>
</gene>
<name>A0A916J567_9PROT</name>
<protein>
    <submittedName>
        <fullName evidence="1">Uncharacterized protein</fullName>
    </submittedName>
</protein>
<keyword evidence="2" id="KW-1185">Reference proteome</keyword>
<evidence type="ECO:0000313" key="2">
    <source>
        <dbReference type="Proteomes" id="UP000742786"/>
    </source>
</evidence>
<organism evidence="1 2">
    <name type="scientific">Georgfuchsia toluolica</name>
    <dbReference type="NCBI Taxonomy" id="424218"/>
    <lineage>
        <taxon>Bacteria</taxon>
        <taxon>Pseudomonadati</taxon>
        <taxon>Pseudomonadota</taxon>
        <taxon>Betaproteobacteria</taxon>
        <taxon>Nitrosomonadales</taxon>
        <taxon>Sterolibacteriaceae</taxon>
        <taxon>Georgfuchsia</taxon>
    </lineage>
</organism>
<dbReference type="AlphaFoldDB" id="A0A916J567"/>
<reference evidence="1" key="1">
    <citation type="submission" date="2021-04" db="EMBL/GenBank/DDBJ databases">
        <authorList>
            <person name="Hornung B."/>
        </authorList>
    </citation>
    <scope>NUCLEOTIDE SEQUENCE</scope>
    <source>
        <strain evidence="1">G5G6</strain>
    </source>
</reference>